<feature type="region of interest" description="Disordered" evidence="1">
    <location>
        <begin position="55"/>
        <end position="75"/>
    </location>
</feature>
<sequence>MIKNTVTRGKTNVYQEKKIIVNEGSQTFKIDTPTISVKEQDAVIHNYDLCINKTPMNSSNCENPKNSINSNQIHS</sequence>
<keyword evidence="3" id="KW-1185">Reference proteome</keyword>
<protein>
    <submittedName>
        <fullName evidence="2">Uncharacterized protein</fullName>
    </submittedName>
</protein>
<reference evidence="2 3" key="1">
    <citation type="journal article" date="2006" name="Science">
        <title>The genome of black cottonwood, Populus trichocarpa (Torr. &amp; Gray).</title>
        <authorList>
            <person name="Tuskan G.A."/>
            <person name="Difazio S."/>
            <person name="Jansson S."/>
            <person name="Bohlmann J."/>
            <person name="Grigoriev I."/>
            <person name="Hellsten U."/>
            <person name="Putnam N."/>
            <person name="Ralph S."/>
            <person name="Rombauts S."/>
            <person name="Salamov A."/>
            <person name="Schein J."/>
            <person name="Sterck L."/>
            <person name="Aerts A."/>
            <person name="Bhalerao R.R."/>
            <person name="Bhalerao R.P."/>
            <person name="Blaudez D."/>
            <person name="Boerjan W."/>
            <person name="Brun A."/>
            <person name="Brunner A."/>
            <person name="Busov V."/>
            <person name="Campbell M."/>
            <person name="Carlson J."/>
            <person name="Chalot M."/>
            <person name="Chapman J."/>
            <person name="Chen G.L."/>
            <person name="Cooper D."/>
            <person name="Coutinho P.M."/>
            <person name="Couturier J."/>
            <person name="Covert S."/>
            <person name="Cronk Q."/>
            <person name="Cunningham R."/>
            <person name="Davis J."/>
            <person name="Degroeve S."/>
            <person name="Dejardin A."/>
            <person name="Depamphilis C."/>
            <person name="Detter J."/>
            <person name="Dirks B."/>
            <person name="Dubchak I."/>
            <person name="Duplessis S."/>
            <person name="Ehlting J."/>
            <person name="Ellis B."/>
            <person name="Gendler K."/>
            <person name="Goodstein D."/>
            <person name="Gribskov M."/>
            <person name="Grimwood J."/>
            <person name="Groover A."/>
            <person name="Gunter L."/>
            <person name="Hamberger B."/>
            <person name="Heinze B."/>
            <person name="Helariutta Y."/>
            <person name="Henrissat B."/>
            <person name="Holligan D."/>
            <person name="Holt R."/>
            <person name="Huang W."/>
            <person name="Islam-Faridi N."/>
            <person name="Jones S."/>
            <person name="Jones-Rhoades M."/>
            <person name="Jorgensen R."/>
            <person name="Joshi C."/>
            <person name="Kangasjarvi J."/>
            <person name="Karlsson J."/>
            <person name="Kelleher C."/>
            <person name="Kirkpatrick R."/>
            <person name="Kirst M."/>
            <person name="Kohler A."/>
            <person name="Kalluri U."/>
            <person name="Larimer F."/>
            <person name="Leebens-Mack J."/>
            <person name="Leple J.C."/>
            <person name="Locascio P."/>
            <person name="Lou Y."/>
            <person name="Lucas S."/>
            <person name="Martin F."/>
            <person name="Montanini B."/>
            <person name="Napoli C."/>
            <person name="Nelson D.R."/>
            <person name="Nelson C."/>
            <person name="Nieminen K."/>
            <person name="Nilsson O."/>
            <person name="Pereda V."/>
            <person name="Peter G."/>
            <person name="Philippe R."/>
            <person name="Pilate G."/>
            <person name="Poliakov A."/>
            <person name="Razumovskaya J."/>
            <person name="Richardson P."/>
            <person name="Rinaldi C."/>
            <person name="Ritland K."/>
            <person name="Rouze P."/>
            <person name="Ryaboy D."/>
            <person name="Schmutz J."/>
            <person name="Schrader J."/>
            <person name="Segerman B."/>
            <person name="Shin H."/>
            <person name="Siddiqui A."/>
            <person name="Sterky F."/>
            <person name="Terry A."/>
            <person name="Tsai C.J."/>
            <person name="Uberbacher E."/>
            <person name="Unneberg P."/>
            <person name="Vahala J."/>
            <person name="Wall K."/>
            <person name="Wessler S."/>
            <person name="Yang G."/>
            <person name="Yin T."/>
            <person name="Douglas C."/>
            <person name="Marra M."/>
            <person name="Sandberg G."/>
            <person name="Van de Peer Y."/>
            <person name="Rokhsar D."/>
        </authorList>
    </citation>
    <scope>NUCLEOTIDE SEQUENCE [LARGE SCALE GENOMIC DNA]</scope>
    <source>
        <strain evidence="3">cv. Nisqually</strain>
    </source>
</reference>
<proteinExistence type="predicted"/>
<dbReference type="Proteomes" id="UP000006729">
    <property type="component" value="Chromosome 1"/>
</dbReference>
<gene>
    <name evidence="2" type="ORF">POPTR_001G263100</name>
</gene>
<evidence type="ECO:0000313" key="3">
    <source>
        <dbReference type="Proteomes" id="UP000006729"/>
    </source>
</evidence>
<dbReference type="AlphaFoldDB" id="U5GVD5"/>
<evidence type="ECO:0000256" key="1">
    <source>
        <dbReference type="SAM" id="MobiDB-lite"/>
    </source>
</evidence>
<dbReference type="HOGENOM" id="CLU_2675640_0_0_1"/>
<organism evidence="2 3">
    <name type="scientific">Populus trichocarpa</name>
    <name type="common">Western balsam poplar</name>
    <name type="synonym">Populus balsamifera subsp. trichocarpa</name>
    <dbReference type="NCBI Taxonomy" id="3694"/>
    <lineage>
        <taxon>Eukaryota</taxon>
        <taxon>Viridiplantae</taxon>
        <taxon>Streptophyta</taxon>
        <taxon>Embryophyta</taxon>
        <taxon>Tracheophyta</taxon>
        <taxon>Spermatophyta</taxon>
        <taxon>Magnoliopsida</taxon>
        <taxon>eudicotyledons</taxon>
        <taxon>Gunneridae</taxon>
        <taxon>Pentapetalae</taxon>
        <taxon>rosids</taxon>
        <taxon>fabids</taxon>
        <taxon>Malpighiales</taxon>
        <taxon>Salicaceae</taxon>
        <taxon>Saliceae</taxon>
        <taxon>Populus</taxon>
    </lineage>
</organism>
<dbReference type="InParanoid" id="U5GVD5"/>
<name>U5GVD5_POPTR</name>
<accession>U5GVD5</accession>
<evidence type="ECO:0000313" key="2">
    <source>
        <dbReference type="EMBL" id="PNT56765.1"/>
    </source>
</evidence>
<dbReference type="EMBL" id="CM009290">
    <property type="protein sequence ID" value="PNT56765.1"/>
    <property type="molecule type" value="Genomic_DNA"/>
</dbReference>